<accession>A0A8J6B589</accession>
<sequence>MHTYRFWCRIVCSFSLTTRGQVRYWAMNPAPLSLSSPCKFPEDVRRFHSKTASCHFGKKPSSCRGCQPQRRIVEFLPYFQGEKSRCCCRPH</sequence>
<dbReference type="AlphaFoldDB" id="A0A8J6B589"/>
<protein>
    <submittedName>
        <fullName evidence="1">Uncharacterized protein</fullName>
    </submittedName>
</protein>
<evidence type="ECO:0000313" key="2">
    <source>
        <dbReference type="Proteomes" id="UP000770717"/>
    </source>
</evidence>
<dbReference type="Proteomes" id="UP000770717">
    <property type="component" value="Unassembled WGS sequence"/>
</dbReference>
<gene>
    <name evidence="1" type="ORF">GDO78_021807</name>
</gene>
<organism evidence="1 2">
    <name type="scientific">Eleutherodactylus coqui</name>
    <name type="common">Puerto Rican coqui</name>
    <dbReference type="NCBI Taxonomy" id="57060"/>
    <lineage>
        <taxon>Eukaryota</taxon>
        <taxon>Metazoa</taxon>
        <taxon>Chordata</taxon>
        <taxon>Craniata</taxon>
        <taxon>Vertebrata</taxon>
        <taxon>Euteleostomi</taxon>
        <taxon>Amphibia</taxon>
        <taxon>Batrachia</taxon>
        <taxon>Anura</taxon>
        <taxon>Neobatrachia</taxon>
        <taxon>Hyloidea</taxon>
        <taxon>Eleutherodactylidae</taxon>
        <taxon>Eleutherodactylinae</taxon>
        <taxon>Eleutherodactylus</taxon>
        <taxon>Eleutherodactylus</taxon>
    </lineage>
</organism>
<name>A0A8J6B589_ELECQ</name>
<dbReference type="EMBL" id="WNTK01006986">
    <property type="protein sequence ID" value="KAG9463409.1"/>
    <property type="molecule type" value="Genomic_DNA"/>
</dbReference>
<proteinExistence type="predicted"/>
<evidence type="ECO:0000313" key="1">
    <source>
        <dbReference type="EMBL" id="KAG9463409.1"/>
    </source>
</evidence>
<comment type="caution">
    <text evidence="1">The sequence shown here is derived from an EMBL/GenBank/DDBJ whole genome shotgun (WGS) entry which is preliminary data.</text>
</comment>
<keyword evidence="2" id="KW-1185">Reference proteome</keyword>
<reference evidence="1" key="1">
    <citation type="thesis" date="2020" institute="ProQuest LLC" country="789 East Eisenhower Parkway, Ann Arbor, MI, USA">
        <title>Comparative Genomics and Chromosome Evolution.</title>
        <authorList>
            <person name="Mudd A.B."/>
        </authorList>
    </citation>
    <scope>NUCLEOTIDE SEQUENCE</scope>
    <source>
        <strain evidence="1">HN-11 Male</strain>
        <tissue evidence="1">Kidney and liver</tissue>
    </source>
</reference>